<dbReference type="GO" id="GO:0003677">
    <property type="term" value="F:DNA binding"/>
    <property type="evidence" value="ECO:0007669"/>
    <property type="project" value="UniProtKB-KW"/>
</dbReference>
<dbReference type="Pfam" id="PF01022">
    <property type="entry name" value="HTH_5"/>
    <property type="match status" value="1"/>
</dbReference>
<dbReference type="PANTHER" id="PTHR39168">
    <property type="entry name" value="TRANSCRIPTIONAL REGULATOR-RELATED"/>
    <property type="match status" value="1"/>
</dbReference>
<evidence type="ECO:0000259" key="1">
    <source>
        <dbReference type="PROSITE" id="PS50987"/>
    </source>
</evidence>
<feature type="domain" description="HTH arsR-type" evidence="1">
    <location>
        <begin position="3"/>
        <end position="98"/>
    </location>
</feature>
<dbReference type="GO" id="GO:0032791">
    <property type="term" value="F:lead ion binding"/>
    <property type="evidence" value="ECO:0007669"/>
    <property type="project" value="TreeGrafter"/>
</dbReference>
<dbReference type="SMART" id="SM00418">
    <property type="entry name" value="HTH_ARSR"/>
    <property type="match status" value="1"/>
</dbReference>
<sequence>MDETPKVDEGVHTIAAAIGDPGRSKMLFALLDSRARTATELAIVADLRASTASAHLTRLKEERLVKVVKQGRHHYYTLYSADVATVLEGLLALSGATMPRFVTKYPSQLRHARTCYDHIAGTLGVALLDTFVREEWLMADDPDNTESYSLSPKGLEALSSLGIDLAELETQRRQLAVPCLDWSERRPHLRGSLAAAVLTLAKKNRWVVGEIDSRALTLTAKGRREMSTIFGLKL</sequence>
<dbReference type="InterPro" id="IPR036390">
    <property type="entry name" value="WH_DNA-bd_sf"/>
</dbReference>
<dbReference type="PANTHER" id="PTHR39168:SF1">
    <property type="entry name" value="TRANSCRIPTIONAL REGULATORY PROTEIN"/>
    <property type="match status" value="1"/>
</dbReference>
<dbReference type="Gene3D" id="1.10.10.10">
    <property type="entry name" value="Winged helix-like DNA-binding domain superfamily/Winged helix DNA-binding domain"/>
    <property type="match status" value="1"/>
</dbReference>
<gene>
    <name evidence="2" type="ORF">HDF14_003991</name>
</gene>
<dbReference type="InterPro" id="IPR011991">
    <property type="entry name" value="ArsR-like_HTH"/>
</dbReference>
<proteinExistence type="predicted"/>
<organism evidence="2 3">
    <name type="scientific">Tunturiibacter gelidiferens</name>
    <dbReference type="NCBI Taxonomy" id="3069689"/>
    <lineage>
        <taxon>Bacteria</taxon>
        <taxon>Pseudomonadati</taxon>
        <taxon>Acidobacteriota</taxon>
        <taxon>Terriglobia</taxon>
        <taxon>Terriglobales</taxon>
        <taxon>Acidobacteriaceae</taxon>
        <taxon>Tunturiibacter</taxon>
    </lineage>
</organism>
<dbReference type="AlphaFoldDB" id="A0A9X0QH97"/>
<dbReference type="CDD" id="cd00090">
    <property type="entry name" value="HTH_ARSR"/>
    <property type="match status" value="1"/>
</dbReference>
<evidence type="ECO:0000313" key="3">
    <source>
        <dbReference type="Proteomes" id="UP000535182"/>
    </source>
</evidence>
<dbReference type="GO" id="GO:0097063">
    <property type="term" value="F:cadmium ion sensor activity"/>
    <property type="evidence" value="ECO:0007669"/>
    <property type="project" value="TreeGrafter"/>
</dbReference>
<protein>
    <submittedName>
        <fullName evidence="2">DNA-binding transcriptional ArsR family regulator</fullName>
    </submittedName>
</protein>
<dbReference type="InterPro" id="IPR001845">
    <property type="entry name" value="HTH_ArsR_DNA-bd_dom"/>
</dbReference>
<keyword evidence="3" id="KW-1185">Reference proteome</keyword>
<dbReference type="GO" id="GO:0003700">
    <property type="term" value="F:DNA-binding transcription factor activity"/>
    <property type="evidence" value="ECO:0007669"/>
    <property type="project" value="InterPro"/>
</dbReference>
<dbReference type="GO" id="GO:0010288">
    <property type="term" value="P:response to lead ion"/>
    <property type="evidence" value="ECO:0007669"/>
    <property type="project" value="TreeGrafter"/>
</dbReference>
<dbReference type="SUPFAM" id="SSF46785">
    <property type="entry name" value="Winged helix' DNA-binding domain"/>
    <property type="match status" value="1"/>
</dbReference>
<dbReference type="RefSeq" id="WP_183979768.1">
    <property type="nucleotide sequence ID" value="NZ_JACHEB010000010.1"/>
</dbReference>
<dbReference type="InterPro" id="IPR036388">
    <property type="entry name" value="WH-like_DNA-bd_sf"/>
</dbReference>
<dbReference type="Proteomes" id="UP000535182">
    <property type="component" value="Unassembled WGS sequence"/>
</dbReference>
<dbReference type="EMBL" id="JACHEB010000010">
    <property type="protein sequence ID" value="MBB5330356.1"/>
    <property type="molecule type" value="Genomic_DNA"/>
</dbReference>
<reference evidence="2 3" key="1">
    <citation type="submission" date="2020-08" db="EMBL/GenBank/DDBJ databases">
        <title>Genomic Encyclopedia of Type Strains, Phase IV (KMG-V): Genome sequencing to study the core and pangenomes of soil and plant-associated prokaryotes.</title>
        <authorList>
            <person name="Whitman W."/>
        </authorList>
    </citation>
    <scope>NUCLEOTIDE SEQUENCE [LARGE SCALE GENOMIC DNA]</scope>
    <source>
        <strain evidence="2 3">X5P2</strain>
    </source>
</reference>
<dbReference type="InterPro" id="IPR052543">
    <property type="entry name" value="HTH_Metal-responsive_Reg"/>
</dbReference>
<dbReference type="GO" id="GO:0046686">
    <property type="term" value="P:response to cadmium ion"/>
    <property type="evidence" value="ECO:0007669"/>
    <property type="project" value="TreeGrafter"/>
</dbReference>
<accession>A0A9X0QH97</accession>
<evidence type="ECO:0000313" key="2">
    <source>
        <dbReference type="EMBL" id="MBB5330356.1"/>
    </source>
</evidence>
<dbReference type="PROSITE" id="PS50987">
    <property type="entry name" value="HTH_ARSR_2"/>
    <property type="match status" value="1"/>
</dbReference>
<comment type="caution">
    <text evidence="2">The sequence shown here is derived from an EMBL/GenBank/DDBJ whole genome shotgun (WGS) entry which is preliminary data.</text>
</comment>
<name>A0A9X0QH97_9BACT</name>
<keyword evidence="2" id="KW-0238">DNA-binding</keyword>